<evidence type="ECO:0000313" key="6">
    <source>
        <dbReference type="Proteomes" id="UP001199816"/>
    </source>
</evidence>
<comment type="caution">
    <text evidence="5">The sequence shown here is derived from an EMBL/GenBank/DDBJ whole genome shotgun (WGS) entry which is preliminary data.</text>
</comment>
<dbReference type="SUPFAM" id="SSF49785">
    <property type="entry name" value="Galactose-binding domain-like"/>
    <property type="match status" value="1"/>
</dbReference>
<feature type="signal peptide" evidence="3">
    <location>
        <begin position="1"/>
        <end position="22"/>
    </location>
</feature>
<keyword evidence="2 5" id="KW-0378">Hydrolase</keyword>
<protein>
    <submittedName>
        <fullName evidence="5">Glycoside hydrolase family 2</fullName>
    </submittedName>
</protein>
<dbReference type="PANTHER" id="PTHR43817:SF1">
    <property type="entry name" value="HYDROLASE, FAMILY 43, PUTATIVE (AFU_ORTHOLOGUE AFUA_3G01660)-RELATED"/>
    <property type="match status" value="1"/>
</dbReference>
<evidence type="ECO:0000256" key="2">
    <source>
        <dbReference type="ARBA" id="ARBA00022801"/>
    </source>
</evidence>
<evidence type="ECO:0000313" key="5">
    <source>
        <dbReference type="EMBL" id="MCD2424871.1"/>
    </source>
</evidence>
<keyword evidence="1 3" id="KW-0732">Signal</keyword>
<proteinExistence type="predicted"/>
<gene>
    <name evidence="5" type="ORF">LQ567_18960</name>
</gene>
<dbReference type="Pfam" id="PF17132">
    <property type="entry name" value="Glyco_hydro_106"/>
    <property type="match status" value="2"/>
</dbReference>
<organism evidence="5 6">
    <name type="scientific">Niabella pedocola</name>
    <dbReference type="NCBI Taxonomy" id="1752077"/>
    <lineage>
        <taxon>Bacteria</taxon>
        <taxon>Pseudomonadati</taxon>
        <taxon>Bacteroidota</taxon>
        <taxon>Chitinophagia</taxon>
        <taxon>Chitinophagales</taxon>
        <taxon>Chitinophagaceae</taxon>
        <taxon>Niabella</taxon>
    </lineage>
</organism>
<dbReference type="Pfam" id="PF22666">
    <property type="entry name" value="Glyco_hydro_2_N2"/>
    <property type="match status" value="1"/>
</dbReference>
<evidence type="ECO:0000256" key="3">
    <source>
        <dbReference type="SAM" id="SignalP"/>
    </source>
</evidence>
<dbReference type="RefSeq" id="WP_231007220.1">
    <property type="nucleotide sequence ID" value="NZ_JAJNEC010000005.1"/>
</dbReference>
<dbReference type="Gene3D" id="2.60.120.260">
    <property type="entry name" value="Galactose-binding domain-like"/>
    <property type="match status" value="1"/>
</dbReference>
<keyword evidence="6" id="KW-1185">Reference proteome</keyword>
<dbReference type="EMBL" id="JAJNEC010000005">
    <property type="protein sequence ID" value="MCD2424871.1"/>
    <property type="molecule type" value="Genomic_DNA"/>
</dbReference>
<dbReference type="PANTHER" id="PTHR43817">
    <property type="entry name" value="GLYCOSYL HYDROLASE"/>
    <property type="match status" value="1"/>
</dbReference>
<name>A0ABS8PUX6_9BACT</name>
<accession>A0ABS8PUX6</accession>
<feature type="chain" id="PRO_5045601227" evidence="3">
    <location>
        <begin position="23"/>
        <end position="1045"/>
    </location>
</feature>
<sequence length="1045" mass="117392">MRRIVFLSICLVAGTPFLNGQAGGYDLHTSKNVPVEQIRKGFGAPPPESKLRCYWWWLNSMATKASITRDLEEMKKKGYGGASLVDAGSSSYNEARKTAAGPVFMSPQWMELYKHAVKEADRLGIELSVNIQSGWNPGGPFVTPEYALKKLVTADTLVSGGRKLSLALPQPPKTLMYRDVLVQAIRKPSGNVLLKDAAISDWSLKTFNRSMGGAGIYPLYKFRSGFDTVSGTTPLQQQTIIDLTSRFDGKQLNWEAPPGEWIIIRYGWTNTGVVTSTTSDGWNGLSLDHMSPAAFNLFNRSVITPLIQTAKAAGNSVRYLQTDSWEMGVINWTQDFPAEFRSRRGYDIRRFMPVLAGYLVESQDQTNRFLYDFRKTVGDCILDNHYRLFYNTAHQNGMGMHPESGGPHSAPIDALQVMGINDFPQGEFWAMSNTHRVSDAARLIVKQSASVAHTNGKRFVGAEGPTSIGPQWERSPKDLKSNIDRIFCSGVNRIVWHTFTSSPQEYGLPGNEYFAGTHMNPNVTWWQEAGAFVAYLNRASYLLQQGVFVADVLYYYGDDVPNFVFLKEEFPQLRFGYDWDKCSRDVVLKRLSAKDGHLQLPDGMQYRLLVLPPERSISLDVLKKVEQLVKEGITVYAPRPKTATGLTQYPQSDQELERIAGRLWGNIDGSSVTEHQYGKGRVIWGRDINEVLASMKIVPDFSFTAAEPQASFDYIHRRLENADIYFLSNRFEHRQFNDFEYRYLPVVPDRYEQIEARFRVTGKIPQLWDPRTGVVTDIVVYRQEQDHIVIPLHFEPGGSKFIVFKKPDVPDVHITAITQNGQAIFPGNTSIAKAQVPVQISRSGQQVTAAVYDEGRYTFTWSNGKTTTLQPQKGSKEYLLGKPWKLQFDPAWGPAAPLILDTLKSWTDLEDPNAKFYSGRGTYTTTAALPAGALKNNRIFIDLGNVQDLATITVNGKLLETTWCFPYRADITGLVKEGNNEIRIAVVNLWANRLIGDSKLPEAERKTRTNVVKFEKEGSEKLLRVSGLLGPVKIIAVPEHRLPQP</sequence>
<evidence type="ECO:0000256" key="1">
    <source>
        <dbReference type="ARBA" id="ARBA00022729"/>
    </source>
</evidence>
<dbReference type="InterPro" id="IPR054593">
    <property type="entry name" value="Beta-mannosidase-like_N2"/>
</dbReference>
<feature type="domain" description="Beta-mannosidase-like galactose-binding" evidence="4">
    <location>
        <begin position="922"/>
        <end position="995"/>
    </location>
</feature>
<dbReference type="InterPro" id="IPR008979">
    <property type="entry name" value="Galactose-bd-like_sf"/>
</dbReference>
<dbReference type="NCBIfam" id="NF045579">
    <property type="entry name" value="rhamnoside_JR"/>
    <property type="match status" value="1"/>
</dbReference>
<dbReference type="GO" id="GO:0016787">
    <property type="term" value="F:hydrolase activity"/>
    <property type="evidence" value="ECO:0007669"/>
    <property type="project" value="UniProtKB-KW"/>
</dbReference>
<dbReference type="Proteomes" id="UP001199816">
    <property type="component" value="Unassembled WGS sequence"/>
</dbReference>
<reference evidence="5 6" key="1">
    <citation type="submission" date="2021-11" db="EMBL/GenBank/DDBJ databases">
        <title>Genomic of Niabella pedocola.</title>
        <authorList>
            <person name="Wu T."/>
        </authorList>
    </citation>
    <scope>NUCLEOTIDE SEQUENCE [LARGE SCALE GENOMIC DNA]</scope>
    <source>
        <strain evidence="5 6">JCM 31011</strain>
    </source>
</reference>
<evidence type="ECO:0000259" key="4">
    <source>
        <dbReference type="Pfam" id="PF22666"/>
    </source>
</evidence>